<organism evidence="10">
    <name type="scientific">Vecturithrix granuli</name>
    <dbReference type="NCBI Taxonomy" id="1499967"/>
    <lineage>
        <taxon>Bacteria</taxon>
        <taxon>Candidatus Moduliflexota</taxon>
        <taxon>Candidatus Vecturitrichia</taxon>
        <taxon>Candidatus Vecturitrichales</taxon>
        <taxon>Candidatus Vecturitrichaceae</taxon>
        <taxon>Candidatus Vecturithrix</taxon>
    </lineage>
</organism>
<evidence type="ECO:0000256" key="5">
    <source>
        <dbReference type="ARBA" id="ARBA00022741"/>
    </source>
</evidence>
<dbReference type="GO" id="GO:0005886">
    <property type="term" value="C:plasma membrane"/>
    <property type="evidence" value="ECO:0007669"/>
    <property type="project" value="UniProtKB-SubCell"/>
</dbReference>
<keyword evidence="6" id="KW-0067">ATP-binding</keyword>
<dbReference type="InterPro" id="IPR003593">
    <property type="entry name" value="AAA+_ATPase"/>
</dbReference>
<keyword evidence="3" id="KW-1003">Cell membrane</keyword>
<dbReference type="InterPro" id="IPR003439">
    <property type="entry name" value="ABC_transporter-like_ATP-bd"/>
</dbReference>
<sequence length="511" mass="56637">MNTEKRVLRVNNITKEFPGMCALDQVSFDLYEGEVHALVGENGAGKSTLMKILSGAYTPTSGEIELGGKRYAGFTPKQSAELGISIIYQELSVINQLTIAENLFLGRLPHKTIAGIKFVDQKTLAKTVKHYLQLVGLDFQGDEFVEDLKISQKQLVEIAKALSLEAKILIMDEPASSLSSGEIEHLWTLVRELKHHGVSVILISHKIKEVMKIADRITVLKDGRIMGTEQAAKLTIDDVVNLMVGKELKFKYSDVRKYHQQHRANETPVLEVKNLTPKERARDISFKIYAKEIVGFFGLVGAGRTEVMRAIFGAEPHEGGTLSVQGKTVAVHSTYSALKQGFGLIPENRREEGIVNVFSLWQNMSLPFLQKKSSLQGLLGCTNPQQERAMSSKYQTMLKVKCTSLEQPIDELSGGNQQKVIVAKWLASDAEIMIFDEPTRGIDVGAKNDIYQIILDLAQSGKTILLVSSEYEELLSICSRIYVMREGAIVAEYPVESATEENLLYSATVSA</sequence>
<dbReference type="eggNOG" id="COG1129">
    <property type="taxonomic scope" value="Bacteria"/>
</dbReference>
<dbReference type="SUPFAM" id="SSF52540">
    <property type="entry name" value="P-loop containing nucleoside triphosphate hydrolases"/>
    <property type="match status" value="2"/>
</dbReference>
<keyword evidence="11" id="KW-1185">Reference proteome</keyword>
<dbReference type="Gene3D" id="3.40.50.300">
    <property type="entry name" value="P-loop containing nucleotide triphosphate hydrolases"/>
    <property type="match status" value="2"/>
</dbReference>
<evidence type="ECO:0000313" key="11">
    <source>
        <dbReference type="Proteomes" id="UP000030661"/>
    </source>
</evidence>
<accession>A0A0S6WAE5</accession>
<dbReference type="InterPro" id="IPR027417">
    <property type="entry name" value="P-loop_NTPase"/>
</dbReference>
<dbReference type="STRING" id="1499967.U27_02353"/>
<feature type="domain" description="ABC transporter" evidence="9">
    <location>
        <begin position="8"/>
        <end position="247"/>
    </location>
</feature>
<dbReference type="FunFam" id="3.40.50.300:FF:000127">
    <property type="entry name" value="Ribose import ATP-binding protein RbsA"/>
    <property type="match status" value="1"/>
</dbReference>
<dbReference type="InterPro" id="IPR050107">
    <property type="entry name" value="ABC_carbohydrate_import_ATPase"/>
</dbReference>
<protein>
    <recommendedName>
        <fullName evidence="9">ABC transporter domain-containing protein</fullName>
    </recommendedName>
</protein>
<dbReference type="PANTHER" id="PTHR43790:SF9">
    <property type="entry name" value="GALACTOFURANOSE TRANSPORTER ATP-BINDING PROTEIN YTFR"/>
    <property type="match status" value="1"/>
</dbReference>
<keyword evidence="8" id="KW-0472">Membrane</keyword>
<dbReference type="AlphaFoldDB" id="A0A0S6WAE5"/>
<evidence type="ECO:0000256" key="1">
    <source>
        <dbReference type="ARBA" id="ARBA00004202"/>
    </source>
</evidence>
<name>A0A0S6WAE5_VECG1</name>
<evidence type="ECO:0000256" key="3">
    <source>
        <dbReference type="ARBA" id="ARBA00022475"/>
    </source>
</evidence>
<gene>
    <name evidence="10" type="ORF">U27_02353</name>
</gene>
<dbReference type="PROSITE" id="PS00211">
    <property type="entry name" value="ABC_TRANSPORTER_1"/>
    <property type="match status" value="1"/>
</dbReference>
<feature type="domain" description="ABC transporter" evidence="9">
    <location>
        <begin position="250"/>
        <end position="511"/>
    </location>
</feature>
<dbReference type="EMBL" id="DF820463">
    <property type="protein sequence ID" value="GAK55519.1"/>
    <property type="molecule type" value="Genomic_DNA"/>
</dbReference>
<evidence type="ECO:0000259" key="9">
    <source>
        <dbReference type="PROSITE" id="PS50893"/>
    </source>
</evidence>
<dbReference type="CDD" id="cd03215">
    <property type="entry name" value="ABC_Carb_Monos_II"/>
    <property type="match status" value="1"/>
</dbReference>
<keyword evidence="4" id="KW-0677">Repeat</keyword>
<dbReference type="HOGENOM" id="CLU_000604_92_3_0"/>
<dbReference type="InterPro" id="IPR017871">
    <property type="entry name" value="ABC_transporter-like_CS"/>
</dbReference>
<keyword evidence="5" id="KW-0547">Nucleotide-binding</keyword>
<dbReference type="SMART" id="SM00382">
    <property type="entry name" value="AAA"/>
    <property type="match status" value="2"/>
</dbReference>
<keyword evidence="2" id="KW-0813">Transport</keyword>
<dbReference type="GO" id="GO:0005524">
    <property type="term" value="F:ATP binding"/>
    <property type="evidence" value="ECO:0007669"/>
    <property type="project" value="UniProtKB-KW"/>
</dbReference>
<dbReference type="Pfam" id="PF00005">
    <property type="entry name" value="ABC_tran"/>
    <property type="match status" value="2"/>
</dbReference>
<evidence type="ECO:0000256" key="8">
    <source>
        <dbReference type="ARBA" id="ARBA00023136"/>
    </source>
</evidence>
<comment type="subcellular location">
    <subcellularLocation>
        <location evidence="1">Cell membrane</location>
        <topology evidence="1">Peripheral membrane protein</topology>
    </subcellularLocation>
</comment>
<dbReference type="PROSITE" id="PS50893">
    <property type="entry name" value="ABC_TRANSPORTER_2"/>
    <property type="match status" value="2"/>
</dbReference>
<reference evidence="10" key="1">
    <citation type="journal article" date="2015" name="PeerJ">
        <title>First genomic representation of candidate bacterial phylum KSB3 points to enhanced environmental sensing as a trigger of wastewater bulking.</title>
        <authorList>
            <person name="Sekiguchi Y."/>
            <person name="Ohashi A."/>
            <person name="Parks D.H."/>
            <person name="Yamauchi T."/>
            <person name="Tyson G.W."/>
            <person name="Hugenholtz P."/>
        </authorList>
    </citation>
    <scope>NUCLEOTIDE SEQUENCE [LARGE SCALE GENOMIC DNA]</scope>
</reference>
<keyword evidence="7" id="KW-1278">Translocase</keyword>
<evidence type="ECO:0000256" key="4">
    <source>
        <dbReference type="ARBA" id="ARBA00022737"/>
    </source>
</evidence>
<evidence type="ECO:0000313" key="10">
    <source>
        <dbReference type="EMBL" id="GAK55519.1"/>
    </source>
</evidence>
<proteinExistence type="predicted"/>
<dbReference type="PANTHER" id="PTHR43790">
    <property type="entry name" value="CARBOHYDRATE TRANSPORT ATP-BINDING PROTEIN MG119-RELATED"/>
    <property type="match status" value="1"/>
</dbReference>
<evidence type="ECO:0000256" key="2">
    <source>
        <dbReference type="ARBA" id="ARBA00022448"/>
    </source>
</evidence>
<dbReference type="GO" id="GO:0016887">
    <property type="term" value="F:ATP hydrolysis activity"/>
    <property type="evidence" value="ECO:0007669"/>
    <property type="project" value="InterPro"/>
</dbReference>
<evidence type="ECO:0000256" key="6">
    <source>
        <dbReference type="ARBA" id="ARBA00022840"/>
    </source>
</evidence>
<evidence type="ECO:0000256" key="7">
    <source>
        <dbReference type="ARBA" id="ARBA00022967"/>
    </source>
</evidence>
<dbReference type="CDD" id="cd03216">
    <property type="entry name" value="ABC_Carb_Monos_I"/>
    <property type="match status" value="1"/>
</dbReference>
<dbReference type="Proteomes" id="UP000030661">
    <property type="component" value="Unassembled WGS sequence"/>
</dbReference>